<feature type="region of interest" description="Disordered" evidence="1">
    <location>
        <begin position="29"/>
        <end position="144"/>
    </location>
</feature>
<sequence length="200" mass="22234">MRKVTRTIGVAFVLGLSVLATSVVYAQGKGHAKKEEQETTEQQKGKSEEARERRHKPSSIKDVVESKREEAKAKGAQKDHKNAATEHRKPEKENNGNAYGKNKGELSGREFGQARAAQAQLTAEERKENLGKAVEDGDKKVKESKEKIARAKEALEKDKKDKKLTDAGYNEKKARIERAEKAVQVLEEKVNAAKTIVTVE</sequence>
<name>A0A6B2H8D5_9BACT</name>
<evidence type="ECO:0000313" key="3">
    <source>
        <dbReference type="EMBL" id="NDK56837.1"/>
    </source>
</evidence>
<reference evidence="3 4" key="1">
    <citation type="submission" date="2020-01" db="EMBL/GenBank/DDBJ databases">
        <authorList>
            <person name="Kim M.K."/>
        </authorList>
    </citation>
    <scope>NUCLEOTIDE SEQUENCE [LARGE SCALE GENOMIC DNA]</scope>
    <source>
        <strain evidence="3 4">BT213</strain>
    </source>
</reference>
<keyword evidence="4" id="KW-1185">Reference proteome</keyword>
<evidence type="ECO:0000256" key="1">
    <source>
        <dbReference type="SAM" id="MobiDB-lite"/>
    </source>
</evidence>
<feature type="signal peptide" evidence="2">
    <location>
        <begin position="1"/>
        <end position="26"/>
    </location>
</feature>
<evidence type="ECO:0008006" key="5">
    <source>
        <dbReference type="Google" id="ProtNLM"/>
    </source>
</evidence>
<dbReference type="EMBL" id="JAAEAA010000016">
    <property type="protein sequence ID" value="NDK56837.1"/>
    <property type="molecule type" value="Genomic_DNA"/>
</dbReference>
<gene>
    <name evidence="3" type="ORF">GWO68_13005</name>
</gene>
<feature type="compositionally biased region" description="Basic and acidic residues" evidence="1">
    <location>
        <begin position="123"/>
        <end position="144"/>
    </location>
</feature>
<feature type="compositionally biased region" description="Basic and acidic residues" evidence="1">
    <location>
        <begin position="62"/>
        <end position="94"/>
    </location>
</feature>
<dbReference type="AlphaFoldDB" id="A0A6B2H8D5"/>
<feature type="chain" id="PRO_5025474945" description="DUF4398 domain-containing protein" evidence="2">
    <location>
        <begin position="27"/>
        <end position="200"/>
    </location>
</feature>
<dbReference type="RefSeq" id="WP_162346892.1">
    <property type="nucleotide sequence ID" value="NZ_JAAEAA010000016.1"/>
</dbReference>
<evidence type="ECO:0000313" key="4">
    <source>
        <dbReference type="Proteomes" id="UP000478546"/>
    </source>
</evidence>
<keyword evidence="2" id="KW-0732">Signal</keyword>
<dbReference type="Proteomes" id="UP000478546">
    <property type="component" value="Unassembled WGS sequence"/>
</dbReference>
<organism evidence="3 4">
    <name type="scientific">Pontibacter fetidus</name>
    <dbReference type="NCBI Taxonomy" id="2700082"/>
    <lineage>
        <taxon>Bacteria</taxon>
        <taxon>Pseudomonadati</taxon>
        <taxon>Bacteroidota</taxon>
        <taxon>Cytophagia</taxon>
        <taxon>Cytophagales</taxon>
        <taxon>Hymenobacteraceae</taxon>
        <taxon>Pontibacter</taxon>
    </lineage>
</organism>
<proteinExistence type="predicted"/>
<feature type="compositionally biased region" description="Basic and acidic residues" evidence="1">
    <location>
        <begin position="33"/>
        <end position="52"/>
    </location>
</feature>
<accession>A0A6B2H8D5</accession>
<comment type="caution">
    <text evidence="3">The sequence shown here is derived from an EMBL/GenBank/DDBJ whole genome shotgun (WGS) entry which is preliminary data.</text>
</comment>
<evidence type="ECO:0000256" key="2">
    <source>
        <dbReference type="SAM" id="SignalP"/>
    </source>
</evidence>
<protein>
    <recommendedName>
        <fullName evidence="5">DUF4398 domain-containing protein</fullName>
    </recommendedName>
</protein>